<dbReference type="PROSITE" id="PS50293">
    <property type="entry name" value="TPR_REGION"/>
    <property type="match status" value="2"/>
</dbReference>
<comment type="pathway">
    <text evidence="1">Protein modification; protein glycosylation.</text>
</comment>
<comment type="similarity">
    <text evidence="2">Belongs to the glycosyltransferase 41 family. O-GlcNAc transferase subfamily.</text>
</comment>
<keyword evidence="7 8" id="KW-0802">TPR repeat</keyword>
<feature type="repeat" description="TPR" evidence="8">
    <location>
        <begin position="1331"/>
        <end position="1364"/>
    </location>
</feature>
<dbReference type="EMBL" id="MTJN01000002">
    <property type="protein sequence ID" value="OOV08752.1"/>
    <property type="molecule type" value="Genomic_DNA"/>
</dbReference>
<dbReference type="InterPro" id="IPR029044">
    <property type="entry name" value="Nucleotide-diphossugar_trans"/>
</dbReference>
<dbReference type="Pfam" id="PF13844">
    <property type="entry name" value="Glyco_transf_41"/>
    <property type="match status" value="6"/>
</dbReference>
<feature type="domain" description="O-GlcNAc transferase C-terminal" evidence="10">
    <location>
        <begin position="1651"/>
        <end position="1820"/>
    </location>
</feature>
<feature type="repeat" description="TPR" evidence="8">
    <location>
        <begin position="724"/>
        <end position="757"/>
    </location>
</feature>
<evidence type="ECO:0000313" key="11">
    <source>
        <dbReference type="EMBL" id="OOV08752.1"/>
    </source>
</evidence>
<accession>A0A1T1AXA7</accession>
<proteinExistence type="inferred from homology"/>
<feature type="domain" description="O-GlcNAc transferase C-terminal" evidence="10">
    <location>
        <begin position="235"/>
        <end position="385"/>
    </location>
</feature>
<evidence type="ECO:0000256" key="6">
    <source>
        <dbReference type="ARBA" id="ARBA00022737"/>
    </source>
</evidence>
<feature type="repeat" description="TPR" evidence="8">
    <location>
        <begin position="151"/>
        <end position="184"/>
    </location>
</feature>
<evidence type="ECO:0000313" key="12">
    <source>
        <dbReference type="Proteomes" id="UP000190750"/>
    </source>
</evidence>
<evidence type="ECO:0000256" key="7">
    <source>
        <dbReference type="ARBA" id="ARBA00022803"/>
    </source>
</evidence>
<gene>
    <name evidence="11" type="ORF">RF819_20560</name>
</gene>
<comment type="caution">
    <text evidence="11">The sequence shown here is derived from an EMBL/GenBank/DDBJ whole genome shotgun (WGS) entry which is preliminary data.</text>
</comment>
<evidence type="ECO:0000259" key="10">
    <source>
        <dbReference type="Pfam" id="PF13844"/>
    </source>
</evidence>
<dbReference type="Gene3D" id="3.40.50.11380">
    <property type="match status" value="3"/>
</dbReference>
<keyword evidence="4" id="KW-0328">Glycosyltransferase</keyword>
<evidence type="ECO:0000256" key="9">
    <source>
        <dbReference type="SAM" id="MobiDB-lite"/>
    </source>
</evidence>
<name>A0A1T1AXA7_RHOFE</name>
<feature type="repeat" description="TPR" evidence="8">
    <location>
        <begin position="49"/>
        <end position="82"/>
    </location>
</feature>
<dbReference type="Gene3D" id="3.40.50.2000">
    <property type="entry name" value="Glycogen Phosphorylase B"/>
    <property type="match status" value="3"/>
</dbReference>
<evidence type="ECO:0000256" key="4">
    <source>
        <dbReference type="ARBA" id="ARBA00022676"/>
    </source>
</evidence>
<evidence type="ECO:0000256" key="2">
    <source>
        <dbReference type="ARBA" id="ARBA00005386"/>
    </source>
</evidence>
<dbReference type="InterPro" id="IPR051939">
    <property type="entry name" value="Glycosyltr_41/O-GlcNAc_trsf"/>
</dbReference>
<evidence type="ECO:0000256" key="1">
    <source>
        <dbReference type="ARBA" id="ARBA00004922"/>
    </source>
</evidence>
<dbReference type="InterPro" id="IPR019734">
    <property type="entry name" value="TPR_rpt"/>
</dbReference>
<evidence type="ECO:0000256" key="3">
    <source>
        <dbReference type="ARBA" id="ARBA00011970"/>
    </source>
</evidence>
<dbReference type="InterPro" id="IPR011990">
    <property type="entry name" value="TPR-like_helical_dom_sf"/>
</dbReference>
<dbReference type="EC" id="2.4.1.255" evidence="3"/>
<dbReference type="Pfam" id="PF13489">
    <property type="entry name" value="Methyltransf_23"/>
    <property type="match status" value="1"/>
</dbReference>
<dbReference type="PROSITE" id="PS50005">
    <property type="entry name" value="TPR"/>
    <property type="match status" value="9"/>
</dbReference>
<feature type="repeat" description="TPR" evidence="8">
    <location>
        <begin position="792"/>
        <end position="825"/>
    </location>
</feature>
<dbReference type="InterPro" id="IPR029489">
    <property type="entry name" value="OGT/SEC/SPY_C"/>
</dbReference>
<dbReference type="RefSeq" id="WP_078366643.1">
    <property type="nucleotide sequence ID" value="NZ_MTJN01000002.1"/>
</dbReference>
<dbReference type="Gene3D" id="1.25.40.10">
    <property type="entry name" value="Tetratricopeptide repeat domain"/>
    <property type="match status" value="6"/>
</dbReference>
<keyword evidence="12" id="KW-1185">Reference proteome</keyword>
<feature type="compositionally biased region" description="Polar residues" evidence="9">
    <location>
        <begin position="10"/>
        <end position="23"/>
    </location>
</feature>
<dbReference type="PANTHER" id="PTHR44835:SF1">
    <property type="entry name" value="PROTEIN O-GLCNAC TRANSFERASE"/>
    <property type="match status" value="1"/>
</dbReference>
<dbReference type="CDD" id="cd02440">
    <property type="entry name" value="AdoMet_MTases"/>
    <property type="match status" value="1"/>
</dbReference>
<evidence type="ECO:0000256" key="5">
    <source>
        <dbReference type="ARBA" id="ARBA00022679"/>
    </source>
</evidence>
<dbReference type="SUPFAM" id="SSF53448">
    <property type="entry name" value="Nucleotide-diphospho-sugar transferases"/>
    <property type="match status" value="1"/>
</dbReference>
<feature type="region of interest" description="Disordered" evidence="9">
    <location>
        <begin position="1"/>
        <end position="25"/>
    </location>
</feature>
<keyword evidence="6" id="KW-0677">Repeat</keyword>
<organism evidence="11 12">
    <name type="scientific">Rhodoferax fermentans</name>
    <dbReference type="NCBI Taxonomy" id="28066"/>
    <lineage>
        <taxon>Bacteria</taxon>
        <taxon>Pseudomonadati</taxon>
        <taxon>Pseudomonadota</taxon>
        <taxon>Betaproteobacteria</taxon>
        <taxon>Burkholderiales</taxon>
        <taxon>Comamonadaceae</taxon>
        <taxon>Rhodoferax</taxon>
    </lineage>
</organism>
<feature type="domain" description="O-GlcNAc transferase C-terminal" evidence="10">
    <location>
        <begin position="1437"/>
        <end position="1633"/>
    </location>
</feature>
<dbReference type="STRING" id="28066.RF819_20560"/>
<feature type="repeat" description="TPR" evidence="8">
    <location>
        <begin position="690"/>
        <end position="723"/>
    </location>
</feature>
<dbReference type="PANTHER" id="PTHR44835">
    <property type="entry name" value="UDP-N-ACETYLGLUCOSAMINE--PEPTIDE N-ACETYLGLUCOSAMINYLTRANSFERASE SPINDLY-RELATED"/>
    <property type="match status" value="1"/>
</dbReference>
<dbReference type="InterPro" id="IPR029063">
    <property type="entry name" value="SAM-dependent_MTases_sf"/>
</dbReference>
<dbReference type="SUPFAM" id="SSF48452">
    <property type="entry name" value="TPR-like"/>
    <property type="match status" value="4"/>
</dbReference>
<feature type="repeat" description="TPR" evidence="8">
    <location>
        <begin position="758"/>
        <end position="791"/>
    </location>
</feature>
<feature type="domain" description="O-GlcNAc transferase C-terminal" evidence="10">
    <location>
        <begin position="1042"/>
        <end position="1213"/>
    </location>
</feature>
<evidence type="ECO:0000256" key="8">
    <source>
        <dbReference type="PROSITE-ProRule" id="PRU00339"/>
    </source>
</evidence>
<dbReference type="OrthoDB" id="101857at2"/>
<dbReference type="Gene3D" id="3.90.550.10">
    <property type="entry name" value="Spore Coat Polysaccharide Biosynthesis Protein SpsA, Chain A"/>
    <property type="match status" value="1"/>
</dbReference>
<feature type="domain" description="O-GlcNAc transferase C-terminal" evidence="10">
    <location>
        <begin position="402"/>
        <end position="579"/>
    </location>
</feature>
<dbReference type="SUPFAM" id="SSF53335">
    <property type="entry name" value="S-adenosyl-L-methionine-dependent methyltransferases"/>
    <property type="match status" value="1"/>
</dbReference>
<feature type="repeat" description="TPR" evidence="8">
    <location>
        <begin position="83"/>
        <end position="116"/>
    </location>
</feature>
<dbReference type="GO" id="GO:0097363">
    <property type="term" value="F:protein O-acetylglucosaminyltransferase activity"/>
    <property type="evidence" value="ECO:0007669"/>
    <property type="project" value="UniProtKB-EC"/>
</dbReference>
<dbReference type="Proteomes" id="UP000190750">
    <property type="component" value="Unassembled WGS sequence"/>
</dbReference>
<feature type="domain" description="O-GlcNAc transferase C-terminal" evidence="10">
    <location>
        <begin position="869"/>
        <end position="1024"/>
    </location>
</feature>
<sequence length="2333" mass="260642">MNKARRQSTRQKTPSQQGHQTLSKLFAEKQTDEAEKLALDLTQRAPNDGFAWKVLGAIYQNQGRYQESVDASRQAIAFLPEDPATLNNLGTSLIGLGEIDEAQAYIEQALSLAPDYAKAATNLGIVLRLQGRLLASENQCRRAVTLAPSYAQAHMALGNALELQNKLSQALDSYRNALRLSPEEVTLYSDVLNLLSLNDRVTAAELMQAHMAFGERFEPQLQIQQKPLNNNLDPHRPLRVGFVTSDLYNHALANYLEPLFKGLAAKQSLQLHVYYSGTLEDAITLRIRGLFAYWHDASQLNDAQLADQVRFDQIDILVDLNGHTLPNRLLTFARKPAPVQMSWIGYLGTTGLRSMDYYVADPWWIPPGERAQQFAEKLAYLPRAMVFEPDPLAPPVNVLPALTNEFVTFGSFNRLNKLNHTVIVTWAEILRRLPTAKLLFGGIAIEFQEDLLSKFELEGVTRERLKFLPRAVTHEYLALHHQVDLCLDTFPFGSGATSAHAAWMGVPTLCWMGDKPASRFGATQMHHLGLDDFIANNSQEFIALACEWANRPTALAAVRAGLRERFVKSPLCDFESFAAHFEALFRTVWQRWCTGKAAESVTIGCHVTDMSRDNPALAQEPSALEQENLNNLYQQQRYKEAETLARELIARFPDHGLARKILGAVLHHLGRFKESLVAHKTTVQYRPNDYETHFNLACELQQQGFFDEAVKSYVLALGLQPNNPTAYNNLGNIFKTMGLNAQAESYCRQALALQPLMEKAHNNLGNALHAQGKYVEAVASYRQALALKPDWAEAHNNLAIVLKDMGDSDAAQAAYRAALKLKPDWAAAHSNLLFCLSLDVNTTPQELHDHHMAFGTRFESKQTSLRSQPTDSKDPNRQLKVGFVSGDFYDHALANFFEPLFRELSKSPGLELHAYYVHIYDDTVTRRLNDSFKAWNQVCALSETALAEKIAADGIDILFDLSGHSAHNRLLTFAMKPAPIQVSYLGYLGTTGLKAMDYFLCDKAWLPPELAWQLAEKPAYLPSAVVFQPSELAPAVNELPALANGYVTFGSFNRPNKINASMVMLWSMLLRDMPTARLVFGGMPQDSQNALRESFASEGIAVDRLTFFERSNLPSYLALHHHVDFCLDTYPHGGGATTAHAAWMGVPSLCLAGETPASRLGAMEMHHLGLDGFVAASIEDYLEKAQYWATHLDELARIRTKMRDTFCRSALSQYGLHAHDFETTLRTMWQRWCNGLPADAIDVAPSESTTQALSEQHMEEAPSPAEINALVDLFEAKDHTASLALAGSLTRKYPRASFPWKILGFTYQAQEKYVESIEPLQRSLELNPDDAIAHNNLGMALVAQNLAEEALQHFQQAVGLDPGYGKAHVNLAMVLQFQGHLDLAESSCKTAIALDEHDASAYIQLGKVLEEKGSLSQAQACYYLADMAHEPRRHVAHSNVLYLLSHDVLIEPQHLFEEHVAFGTRFETPLLAQQPTHTNTKDPARDLAIGFVSGDFNHHALANFLEPLFEQFSQKSGLILHAFYTQNKEDDFTQRMRGQFAKWHNVANLDDEQLAEHIRAEKIDILIDLSGHTAKNRLLTFARKPAPIQASWLGYLGSTGLKSMDYYISDAYWLPPGELDWQFVEKVAYLPSAVTFQPYALCPPVSALPALSHGAITFGSFNRASKINTSVTALWGMLLRSIPSSRLLLGAIEKEAQDELLQSFSVEHVDANRIRFCPRVATLDYLALHQQVDICLDTFPHAGGATTANAAWMGVPTLGLAGQTPASRFSATLMHQLGLDDFVAGSIEEFVHIGRYWSQHIDALAQLRADMRQRFAVSMLGQPEKFGEAFEAMLRTMWENWCDSAEVQSIAVENFNPTISNHMARMERSLPEMPSVVVISASKLHEAAFWEQSALGQSLRRLCQQGERISVDIAFDNARGLPEIFNAAIGRSKEDDILVFVHDDVWLDEYNFSQTVAEGLQQFDVIGVAGNKRRLPNQPAWCFVDQQFTWENKSNLSGQVSHGASAFGQLSDFGEMPVACELLDGVFLAARKNTLTVNKVQFDPQFDFHFYDLDFCCNARESGLTLGTWPIHLTHQSGGAFGSLDWQRSFLRYQNKLNAAPLPMKQTPLHDKYNLDLFKIIPMGLKKIVEVGCSSGALANAYLKSNPNCEYIGIEIDSEYAAVARQFCSKVLVVNIENINEKDFQDLCTADAWIFGDALEHLYDPWSVLKRIKKHSPPGTLILSCIPNAQHWSLIANLALGTFRYQDSGLLDRTHIRWFTRLTMIELFESTGFSILEGFPRIFDEPGRDQILPYLGSLVSSLGGDADNAMLNYTPLQYIIKAISSNRNIIDSR</sequence>
<dbReference type="Pfam" id="PF13432">
    <property type="entry name" value="TPR_16"/>
    <property type="match status" value="3"/>
</dbReference>
<reference evidence="11 12" key="1">
    <citation type="submission" date="2017-01" db="EMBL/GenBank/DDBJ databases">
        <title>Genome sequencing of Rhodoferax fermentans JCM 7819.</title>
        <authorList>
            <person name="Kim Y.J."/>
            <person name="Farh M.E.-A."/>
            <person name="Yang D.-C."/>
        </authorList>
    </citation>
    <scope>NUCLEOTIDE SEQUENCE [LARGE SCALE GENOMIC DNA]</scope>
    <source>
        <strain evidence="11 12">JCM 7819</strain>
    </source>
</reference>
<dbReference type="Pfam" id="PF13414">
    <property type="entry name" value="TPR_11"/>
    <property type="match status" value="2"/>
</dbReference>
<dbReference type="SMART" id="SM00028">
    <property type="entry name" value="TPR"/>
    <property type="match status" value="13"/>
</dbReference>
<dbReference type="Gene3D" id="3.40.50.150">
    <property type="entry name" value="Vaccinia Virus protein VP39"/>
    <property type="match status" value="1"/>
</dbReference>
<keyword evidence="5" id="KW-0808">Transferase</keyword>
<protein>
    <recommendedName>
        <fullName evidence="3">protein O-GlcNAc transferase</fullName>
        <ecNumber evidence="3">2.4.1.255</ecNumber>
    </recommendedName>
</protein>
<feature type="repeat" description="TPR" evidence="8">
    <location>
        <begin position="1297"/>
        <end position="1330"/>
    </location>
</feature>